<keyword evidence="1" id="KW-0732">Signal</keyword>
<proteinExistence type="predicted"/>
<comment type="caution">
    <text evidence="2">The sequence shown here is derived from an EMBL/GenBank/DDBJ whole genome shotgun (WGS) entry which is preliminary data.</text>
</comment>
<dbReference type="EMBL" id="BONE01000132">
    <property type="protein sequence ID" value="GIF78320.1"/>
    <property type="molecule type" value="Genomic_DNA"/>
</dbReference>
<sequence length="133" mass="13542">MKRTALLAVAGSVLALAGCGGPGGREDAAAAVAVRLLDSVARGDGAGACATLAPETLADLEKSADQPCAQAVLDEDLPAPGQVTTTNVYGQWAQVRLDTDTVFLAVFRGGWRVVAAGCEPREGKPYDCTLQGV</sequence>
<name>A0ABQ4D457_9ACTN</name>
<dbReference type="Proteomes" id="UP000604117">
    <property type="component" value="Unassembled WGS sequence"/>
</dbReference>
<evidence type="ECO:0000256" key="1">
    <source>
        <dbReference type="SAM" id="SignalP"/>
    </source>
</evidence>
<dbReference type="RefSeq" id="WP_203719147.1">
    <property type="nucleotide sequence ID" value="NZ_BONE01000132.1"/>
</dbReference>
<feature type="chain" id="PRO_5045278724" description="Lipoprotein" evidence="1">
    <location>
        <begin position="18"/>
        <end position="133"/>
    </location>
</feature>
<evidence type="ECO:0008006" key="4">
    <source>
        <dbReference type="Google" id="ProtNLM"/>
    </source>
</evidence>
<evidence type="ECO:0000313" key="2">
    <source>
        <dbReference type="EMBL" id="GIF78320.1"/>
    </source>
</evidence>
<keyword evidence="3" id="KW-1185">Reference proteome</keyword>
<reference evidence="2 3" key="1">
    <citation type="submission" date="2021-01" db="EMBL/GenBank/DDBJ databases">
        <title>Whole genome shotgun sequence of Asanoa siamensis NBRC 107932.</title>
        <authorList>
            <person name="Komaki H."/>
            <person name="Tamura T."/>
        </authorList>
    </citation>
    <scope>NUCLEOTIDE SEQUENCE [LARGE SCALE GENOMIC DNA]</scope>
    <source>
        <strain evidence="2 3">NBRC 107932</strain>
    </source>
</reference>
<feature type="signal peptide" evidence="1">
    <location>
        <begin position="1"/>
        <end position="17"/>
    </location>
</feature>
<organism evidence="2 3">
    <name type="scientific">Asanoa siamensis</name>
    <dbReference type="NCBI Taxonomy" id="926357"/>
    <lineage>
        <taxon>Bacteria</taxon>
        <taxon>Bacillati</taxon>
        <taxon>Actinomycetota</taxon>
        <taxon>Actinomycetes</taxon>
        <taxon>Micromonosporales</taxon>
        <taxon>Micromonosporaceae</taxon>
        <taxon>Asanoa</taxon>
    </lineage>
</organism>
<protein>
    <recommendedName>
        <fullName evidence="4">Lipoprotein</fullName>
    </recommendedName>
</protein>
<evidence type="ECO:0000313" key="3">
    <source>
        <dbReference type="Proteomes" id="UP000604117"/>
    </source>
</evidence>
<accession>A0ABQ4D457</accession>
<dbReference type="PROSITE" id="PS51257">
    <property type="entry name" value="PROKAR_LIPOPROTEIN"/>
    <property type="match status" value="1"/>
</dbReference>
<gene>
    <name evidence="2" type="ORF">Asi02nite_78380</name>
</gene>